<dbReference type="AlphaFoldDB" id="A0A096A7K7"/>
<dbReference type="InterPro" id="IPR036457">
    <property type="entry name" value="PPM-type-like_dom_sf"/>
</dbReference>
<dbReference type="SMART" id="SM00332">
    <property type="entry name" value="PP2Cc"/>
    <property type="match status" value="1"/>
</dbReference>
<reference evidence="2 3" key="1">
    <citation type="submission" date="2014-07" db="EMBL/GenBank/DDBJ databases">
        <authorList>
            <person name="McCorrison J."/>
            <person name="Sanka R."/>
            <person name="Torralba M."/>
            <person name="Gillis M."/>
            <person name="Haft D.H."/>
            <person name="Methe B."/>
            <person name="Sutton G."/>
            <person name="Nelson K.E."/>
        </authorList>
    </citation>
    <scope>NUCLEOTIDE SEQUENCE [LARGE SCALE GENOMIC DNA]</scope>
    <source>
        <strain evidence="2 3">DNF00320</strain>
    </source>
</reference>
<feature type="domain" description="PPM-type phosphatase" evidence="1">
    <location>
        <begin position="2"/>
        <end position="207"/>
    </location>
</feature>
<dbReference type="SMART" id="SM00331">
    <property type="entry name" value="PP2C_SIG"/>
    <property type="match status" value="1"/>
</dbReference>
<dbReference type="RefSeq" id="WP_024992801.1">
    <property type="nucleotide sequence ID" value="NZ_JRNQ01000112.1"/>
</dbReference>
<comment type="caution">
    <text evidence="2">The sequence shown here is derived from an EMBL/GenBank/DDBJ whole genome shotgun (WGS) entry which is preliminary data.</text>
</comment>
<dbReference type="Proteomes" id="UP000029525">
    <property type="component" value="Unassembled WGS sequence"/>
</dbReference>
<dbReference type="SUPFAM" id="SSF81606">
    <property type="entry name" value="PP2C-like"/>
    <property type="match status" value="1"/>
</dbReference>
<accession>A0A096A7K7</accession>
<sequence>MNIQIEFQSIATGEKNGDFVLYEELAGGTLVVLADGMGGLSFPEQAAKTVCEAVRYYFVNNEVSNPLNLIRRSLEYADNVLGELCYQKKSKMGAALTLMYITNMQLYYTSLGDVRLYHKSIDGTITQLTTDDVVCIEDEYYLTVCINGKGFRNPIEVQNIPVKIGDGFLLCSDGFYKCHHINAYLQNKELPPLQHRKDDCSIIKVDIR</sequence>
<organism evidence="2 3">
    <name type="scientific">Prevotella bivia DNF00320</name>
    <dbReference type="NCBI Taxonomy" id="1401068"/>
    <lineage>
        <taxon>Bacteria</taxon>
        <taxon>Pseudomonadati</taxon>
        <taxon>Bacteroidota</taxon>
        <taxon>Bacteroidia</taxon>
        <taxon>Bacteroidales</taxon>
        <taxon>Prevotellaceae</taxon>
        <taxon>Prevotella</taxon>
    </lineage>
</organism>
<name>A0A096A7K7_9BACT</name>
<dbReference type="Gene3D" id="3.60.40.10">
    <property type="entry name" value="PPM-type phosphatase domain"/>
    <property type="match status" value="1"/>
</dbReference>
<dbReference type="InterPro" id="IPR001932">
    <property type="entry name" value="PPM-type_phosphatase-like_dom"/>
</dbReference>
<dbReference type="EMBL" id="JRNQ01000112">
    <property type="protein sequence ID" value="KGF42531.1"/>
    <property type="molecule type" value="Genomic_DNA"/>
</dbReference>
<dbReference type="OrthoDB" id="9801841at2"/>
<proteinExistence type="predicted"/>
<evidence type="ECO:0000313" key="2">
    <source>
        <dbReference type="EMBL" id="KGF42531.1"/>
    </source>
</evidence>
<protein>
    <submittedName>
        <fullName evidence="2">Serine/threonine protein phosphatase</fullName>
    </submittedName>
</protein>
<gene>
    <name evidence="2" type="ORF">HMPREF0647_10990</name>
</gene>
<evidence type="ECO:0000259" key="1">
    <source>
        <dbReference type="PROSITE" id="PS51746"/>
    </source>
</evidence>
<dbReference type="Pfam" id="PF13672">
    <property type="entry name" value="PP2C_2"/>
    <property type="match status" value="1"/>
</dbReference>
<evidence type="ECO:0000313" key="3">
    <source>
        <dbReference type="Proteomes" id="UP000029525"/>
    </source>
</evidence>
<dbReference type="PROSITE" id="PS51746">
    <property type="entry name" value="PPM_2"/>
    <property type="match status" value="1"/>
</dbReference>